<keyword evidence="12" id="KW-0807">Transducer</keyword>
<dbReference type="Proteomes" id="UP000700334">
    <property type="component" value="Unassembled WGS sequence"/>
</dbReference>
<dbReference type="PROSITE" id="PS50262">
    <property type="entry name" value="G_PROTEIN_RECEP_F1_2"/>
    <property type="match status" value="1"/>
</dbReference>
<feature type="region of interest" description="Disordered" evidence="17">
    <location>
        <begin position="17"/>
        <end position="42"/>
    </location>
</feature>
<evidence type="ECO:0000256" key="10">
    <source>
        <dbReference type="ARBA" id="ARBA00023170"/>
    </source>
</evidence>
<evidence type="ECO:0000256" key="3">
    <source>
        <dbReference type="ARBA" id="ARBA00022475"/>
    </source>
</evidence>
<dbReference type="InterPro" id="IPR001013">
    <property type="entry name" value="NK3_rcpt"/>
</dbReference>
<feature type="domain" description="G-protein coupled receptors family 1 profile" evidence="19">
    <location>
        <begin position="49"/>
        <end position="346"/>
    </location>
</feature>
<dbReference type="PANTHER" id="PTHR46925">
    <property type="entry name" value="G-PROTEIN COUPLED RECEPTOR TKR-1-RELATED"/>
    <property type="match status" value="1"/>
</dbReference>
<keyword evidence="4 18" id="KW-0812">Transmembrane</keyword>
<dbReference type="EMBL" id="JAGFMF010011608">
    <property type="protein sequence ID" value="KAG8519402.1"/>
    <property type="molecule type" value="Genomic_DNA"/>
</dbReference>
<evidence type="ECO:0000256" key="4">
    <source>
        <dbReference type="ARBA" id="ARBA00022692"/>
    </source>
</evidence>
<name>A0A8J6AIH2_GALPY</name>
<keyword evidence="7 18" id="KW-0472">Membrane</keyword>
<feature type="compositionally biased region" description="Polar residues" evidence="17">
    <location>
        <begin position="427"/>
        <end position="442"/>
    </location>
</feature>
<evidence type="ECO:0000256" key="9">
    <source>
        <dbReference type="ARBA" id="ARBA00023157"/>
    </source>
</evidence>
<dbReference type="InterPro" id="IPR001681">
    <property type="entry name" value="Neurokn_rcpt"/>
</dbReference>
<keyword evidence="3" id="KW-1003">Cell membrane</keyword>
<comment type="subcellular location">
    <subcellularLocation>
        <location evidence="1">Cell membrane</location>
        <topology evidence="1">Multi-pass membrane protein</topology>
    </subcellularLocation>
</comment>
<organism evidence="20 21">
    <name type="scientific">Galemys pyrenaicus</name>
    <name type="common">Iberian desman</name>
    <name type="synonym">Pyrenean desman</name>
    <dbReference type="NCBI Taxonomy" id="202257"/>
    <lineage>
        <taxon>Eukaryota</taxon>
        <taxon>Metazoa</taxon>
        <taxon>Chordata</taxon>
        <taxon>Craniata</taxon>
        <taxon>Vertebrata</taxon>
        <taxon>Euteleostomi</taxon>
        <taxon>Mammalia</taxon>
        <taxon>Eutheria</taxon>
        <taxon>Laurasiatheria</taxon>
        <taxon>Eulipotyphla</taxon>
        <taxon>Talpidae</taxon>
        <taxon>Galemys</taxon>
    </lineage>
</organism>
<evidence type="ECO:0000256" key="7">
    <source>
        <dbReference type="ARBA" id="ARBA00023136"/>
    </source>
</evidence>
<feature type="transmembrane region" description="Helical" evidence="18">
    <location>
        <begin position="67"/>
        <end position="86"/>
    </location>
</feature>
<keyword evidence="11" id="KW-0325">Glycoprotein</keyword>
<evidence type="ECO:0000256" key="6">
    <source>
        <dbReference type="ARBA" id="ARBA00023040"/>
    </source>
</evidence>
<evidence type="ECO:0000313" key="20">
    <source>
        <dbReference type="EMBL" id="KAG8519402.1"/>
    </source>
</evidence>
<accession>A0A8J6AIH2</accession>
<evidence type="ECO:0000256" key="12">
    <source>
        <dbReference type="ARBA" id="ARBA00023224"/>
    </source>
</evidence>
<dbReference type="Pfam" id="PF00001">
    <property type="entry name" value="7tm_1"/>
    <property type="match status" value="1"/>
</dbReference>
<dbReference type="PRINTS" id="PR01026">
    <property type="entry name" value="NEUROKININ3R"/>
</dbReference>
<keyword evidence="13" id="KW-0449">Lipoprotein</keyword>
<dbReference type="InterPro" id="IPR000276">
    <property type="entry name" value="GPCR_Rhodpsn"/>
</dbReference>
<evidence type="ECO:0000256" key="8">
    <source>
        <dbReference type="ARBA" id="ARBA00023139"/>
    </source>
</evidence>
<evidence type="ECO:0000256" key="13">
    <source>
        <dbReference type="ARBA" id="ARBA00023288"/>
    </source>
</evidence>
<dbReference type="PANTHER" id="PTHR46925:SF1">
    <property type="entry name" value="NEUROMEDIN-K RECEPTOR"/>
    <property type="match status" value="1"/>
</dbReference>
<reference evidence="20" key="1">
    <citation type="journal article" date="2021" name="Evol. Appl.">
        <title>The genome of the Pyrenean desman and the effects of bottlenecks and inbreeding on the genomic landscape of an endangered species.</title>
        <authorList>
            <person name="Escoda L."/>
            <person name="Castresana J."/>
        </authorList>
    </citation>
    <scope>NUCLEOTIDE SEQUENCE</scope>
    <source>
        <strain evidence="20">IBE-C5619</strain>
    </source>
</reference>
<evidence type="ECO:0000256" key="16">
    <source>
        <dbReference type="ARBA" id="ARBA00032354"/>
    </source>
</evidence>
<sequence>MRCTSALDCELCEGHPGCSRSAPAVPSEEGRGSDPSSTFQDVSSQESWYMAIIDPLRPRLSATATKLVIASIWVLAFLLAFPQCLYSKTKVLPGRTLCYVQWPQGPKQHFTRHCQRDTLRVCDMRPEESGGYHVIVIVLVYCFPLLIMGVTYTIVGITLWGGEVPGDTCDKYHEQLKAKRKGCAQCPVVQVEFLRTNSRNVPCNMHPVLAALCPALEHRGSRTLQSSRSARVCVKAAPSGHSFLDARPRSRLAVPTILAGNRAASPFPEAAHLTPSLTADPPPPAQVVKMMIVVVATFAVCWLPYHVYFVVTAVYQQLNRWKHIQQVYLGSFWLAMSSSMYNPIIYCCLNKRFRAGFKRAFRWCPFIEVSSYDELELRAARFRPTRQSSLYTVSRTEAVAVVLDPSDADGARAPRKKRATPGDPSPSGCSRRNSKSASTASGFASPPHASVGEGARARDRGGRRAAFRKR</sequence>
<feature type="transmembrane region" description="Helical" evidence="18">
    <location>
        <begin position="327"/>
        <end position="346"/>
    </location>
</feature>
<evidence type="ECO:0000256" key="2">
    <source>
        <dbReference type="ARBA" id="ARBA00020039"/>
    </source>
</evidence>
<evidence type="ECO:0000256" key="1">
    <source>
        <dbReference type="ARBA" id="ARBA00004651"/>
    </source>
</evidence>
<evidence type="ECO:0000313" key="21">
    <source>
        <dbReference type="Proteomes" id="UP000700334"/>
    </source>
</evidence>
<dbReference type="InterPro" id="IPR017452">
    <property type="entry name" value="GPCR_Rhodpsn_7TM"/>
</dbReference>
<dbReference type="GO" id="GO:0004995">
    <property type="term" value="F:tachykinin receptor activity"/>
    <property type="evidence" value="ECO:0007669"/>
    <property type="project" value="InterPro"/>
</dbReference>
<keyword evidence="21" id="KW-1185">Reference proteome</keyword>
<evidence type="ECO:0000256" key="18">
    <source>
        <dbReference type="SAM" id="Phobius"/>
    </source>
</evidence>
<keyword evidence="6" id="KW-0297">G-protein coupled receptor</keyword>
<feature type="transmembrane region" description="Helical" evidence="18">
    <location>
        <begin position="290"/>
        <end position="315"/>
    </location>
</feature>
<gene>
    <name evidence="20" type="ORF">J0S82_008795</name>
</gene>
<dbReference type="SUPFAM" id="SSF81321">
    <property type="entry name" value="Family A G protein-coupled receptor-like"/>
    <property type="match status" value="1"/>
</dbReference>
<keyword evidence="5 18" id="KW-1133">Transmembrane helix</keyword>
<keyword evidence="10 20" id="KW-0675">Receptor</keyword>
<protein>
    <recommendedName>
        <fullName evidence="2">Neuromedin-K receptor</fullName>
    </recommendedName>
    <alternativeName>
        <fullName evidence="16">NK-3 receptor</fullName>
    </alternativeName>
    <alternativeName>
        <fullName evidence="14">Neurokinin B receptor</fullName>
    </alternativeName>
    <alternativeName>
        <fullName evidence="15">Tachykinin receptor 3</fullName>
    </alternativeName>
</protein>
<feature type="region of interest" description="Disordered" evidence="17">
    <location>
        <begin position="408"/>
        <end position="470"/>
    </location>
</feature>
<evidence type="ECO:0000259" key="19">
    <source>
        <dbReference type="PROSITE" id="PS50262"/>
    </source>
</evidence>
<dbReference type="Gene3D" id="1.20.1070.10">
    <property type="entry name" value="Rhodopsin 7-helix transmembrane proteins"/>
    <property type="match status" value="1"/>
</dbReference>
<dbReference type="GO" id="GO:1902093">
    <property type="term" value="P:positive regulation of flagellated sperm motility"/>
    <property type="evidence" value="ECO:0007669"/>
    <property type="project" value="TreeGrafter"/>
</dbReference>
<proteinExistence type="predicted"/>
<dbReference type="GO" id="GO:0097225">
    <property type="term" value="C:sperm midpiece"/>
    <property type="evidence" value="ECO:0007669"/>
    <property type="project" value="TreeGrafter"/>
</dbReference>
<dbReference type="OrthoDB" id="5981855at2759"/>
<dbReference type="GO" id="GO:0005886">
    <property type="term" value="C:plasma membrane"/>
    <property type="evidence" value="ECO:0007669"/>
    <property type="project" value="UniProtKB-SubCell"/>
</dbReference>
<evidence type="ECO:0000256" key="15">
    <source>
        <dbReference type="ARBA" id="ARBA00031717"/>
    </source>
</evidence>
<evidence type="ECO:0000256" key="17">
    <source>
        <dbReference type="SAM" id="MobiDB-lite"/>
    </source>
</evidence>
<feature type="transmembrane region" description="Helical" evidence="18">
    <location>
        <begin position="134"/>
        <end position="155"/>
    </location>
</feature>
<dbReference type="PRINTS" id="PR00237">
    <property type="entry name" value="GPCRRHODOPSN"/>
</dbReference>
<dbReference type="AlphaFoldDB" id="A0A8J6AIH2"/>
<comment type="caution">
    <text evidence="20">The sequence shown here is derived from an EMBL/GenBank/DDBJ whole genome shotgun (WGS) entry which is preliminary data.</text>
</comment>
<keyword evidence="9" id="KW-1015">Disulfide bond</keyword>
<keyword evidence="8" id="KW-0564">Palmitate</keyword>
<evidence type="ECO:0000256" key="11">
    <source>
        <dbReference type="ARBA" id="ARBA00023180"/>
    </source>
</evidence>
<evidence type="ECO:0000256" key="14">
    <source>
        <dbReference type="ARBA" id="ARBA00031300"/>
    </source>
</evidence>
<evidence type="ECO:0000256" key="5">
    <source>
        <dbReference type="ARBA" id="ARBA00022989"/>
    </source>
</evidence>